<keyword evidence="5" id="KW-1185">Reference proteome</keyword>
<dbReference type="GO" id="GO:0051301">
    <property type="term" value="P:cell division"/>
    <property type="evidence" value="ECO:0007669"/>
    <property type="project" value="UniProtKB-KW"/>
</dbReference>
<dbReference type="AlphaFoldDB" id="A0AAW1L2H1"/>
<dbReference type="PANTHER" id="PTHR15615:SF108">
    <property type="entry name" value="PROTEIN CNPPD1"/>
    <property type="match status" value="1"/>
</dbReference>
<keyword evidence="2" id="KW-0132">Cell division</keyword>
<evidence type="ECO:0000313" key="4">
    <source>
        <dbReference type="EMBL" id="KAK9726111.1"/>
    </source>
</evidence>
<organism evidence="4 5">
    <name type="scientific">Saponaria officinalis</name>
    <name type="common">Common soapwort</name>
    <name type="synonym">Lychnis saponaria</name>
    <dbReference type="NCBI Taxonomy" id="3572"/>
    <lineage>
        <taxon>Eukaryota</taxon>
        <taxon>Viridiplantae</taxon>
        <taxon>Streptophyta</taxon>
        <taxon>Embryophyta</taxon>
        <taxon>Tracheophyta</taxon>
        <taxon>Spermatophyta</taxon>
        <taxon>Magnoliopsida</taxon>
        <taxon>eudicotyledons</taxon>
        <taxon>Gunneridae</taxon>
        <taxon>Pentapetalae</taxon>
        <taxon>Caryophyllales</taxon>
        <taxon>Caryophyllaceae</taxon>
        <taxon>Caryophylleae</taxon>
        <taxon>Saponaria</taxon>
    </lineage>
</organism>
<evidence type="ECO:0000256" key="3">
    <source>
        <dbReference type="ARBA" id="ARBA00023306"/>
    </source>
</evidence>
<evidence type="ECO:0000256" key="2">
    <source>
        <dbReference type="ARBA" id="ARBA00022618"/>
    </source>
</evidence>
<dbReference type="PANTHER" id="PTHR15615">
    <property type="match status" value="1"/>
</dbReference>
<evidence type="ECO:0008006" key="6">
    <source>
        <dbReference type="Google" id="ProtNLM"/>
    </source>
</evidence>
<name>A0AAW1L2H1_SAPOF</name>
<accession>A0AAW1L2H1</accession>
<protein>
    <recommendedName>
        <fullName evidence="6">Cyclin-P3-1</fullName>
    </recommendedName>
</protein>
<dbReference type="GO" id="GO:0019901">
    <property type="term" value="F:protein kinase binding"/>
    <property type="evidence" value="ECO:0007669"/>
    <property type="project" value="InterPro"/>
</dbReference>
<dbReference type="Proteomes" id="UP001443914">
    <property type="component" value="Unassembled WGS sequence"/>
</dbReference>
<reference evidence="4" key="1">
    <citation type="submission" date="2024-03" db="EMBL/GenBank/DDBJ databases">
        <title>WGS assembly of Saponaria officinalis var. Norfolk2.</title>
        <authorList>
            <person name="Jenkins J."/>
            <person name="Shu S."/>
            <person name="Grimwood J."/>
            <person name="Barry K."/>
            <person name="Goodstein D."/>
            <person name="Schmutz J."/>
            <person name="Leebens-Mack J."/>
            <person name="Osbourn A."/>
        </authorList>
    </citation>
    <scope>NUCLEOTIDE SEQUENCE [LARGE SCALE GENOMIC DNA]</scope>
    <source>
        <strain evidence="4">JIC</strain>
    </source>
</reference>
<sequence length="238" mass="26914">MPEQTISSHTINSSDFPCLKMRGLTLDTDDAGTDIYFKLGLKARDKGALRTPKFLSLLSSLLETSVQNNEMLLEEAQIEDVLTAFHGSKSPPVSIRQYIERIFKYAGCSPSCFIVAYIYVDRYLQHSEAYLTSLNVHRLLVTSVMVAAKFIDDAFFNNAYYAKVGGVSTTEMNRLEMKLLFSLDFRLQVDVDTFRKYCLQLEKEAGGCEIDPPVNAACWVNETWSTKRDSKRCTPVAR</sequence>
<dbReference type="InterPro" id="IPR013922">
    <property type="entry name" value="Cyclin_PHO80-like"/>
</dbReference>
<dbReference type="EMBL" id="JBDFQZ010000005">
    <property type="protein sequence ID" value="KAK9726111.1"/>
    <property type="molecule type" value="Genomic_DNA"/>
</dbReference>
<comment type="caution">
    <text evidence="4">The sequence shown here is derived from an EMBL/GenBank/DDBJ whole genome shotgun (WGS) entry which is preliminary data.</text>
</comment>
<dbReference type="SUPFAM" id="SSF47954">
    <property type="entry name" value="Cyclin-like"/>
    <property type="match status" value="1"/>
</dbReference>
<keyword evidence="3" id="KW-0131">Cell cycle</keyword>
<evidence type="ECO:0000313" key="5">
    <source>
        <dbReference type="Proteomes" id="UP001443914"/>
    </source>
</evidence>
<evidence type="ECO:0000256" key="1">
    <source>
        <dbReference type="ARBA" id="ARBA00007215"/>
    </source>
</evidence>
<comment type="similarity">
    <text evidence="1">Belongs to the cyclin family. Cyclin U/P subfamily.</text>
</comment>
<gene>
    <name evidence="4" type="ORF">RND81_05G191100</name>
</gene>
<proteinExistence type="inferred from homology"/>
<dbReference type="Pfam" id="PF08613">
    <property type="entry name" value="Cyclin"/>
    <property type="match status" value="1"/>
</dbReference>
<dbReference type="Gene3D" id="1.10.472.10">
    <property type="entry name" value="Cyclin-like"/>
    <property type="match status" value="1"/>
</dbReference>
<dbReference type="InterPro" id="IPR036915">
    <property type="entry name" value="Cyclin-like_sf"/>
</dbReference>